<keyword evidence="3" id="KW-1185">Reference proteome</keyword>
<dbReference type="EMBL" id="QWDN01000004">
    <property type="protein sequence ID" value="TEB43907.1"/>
    <property type="molecule type" value="Genomic_DNA"/>
</dbReference>
<protein>
    <submittedName>
        <fullName evidence="2">Uncharacterized protein</fullName>
    </submittedName>
</protein>
<dbReference type="AlphaFoldDB" id="A0A4Y7UBS2"/>
<dbReference type="EMBL" id="SLWA01000004">
    <property type="protein sequence ID" value="TCN57599.1"/>
    <property type="molecule type" value="Genomic_DNA"/>
</dbReference>
<evidence type="ECO:0000313" key="2">
    <source>
        <dbReference type="EMBL" id="TEB43907.1"/>
    </source>
</evidence>
<dbReference type="Proteomes" id="UP000295270">
    <property type="component" value="Unassembled WGS sequence"/>
</dbReference>
<name>A0A4Y7UBS2_9FLAO</name>
<reference evidence="1 3" key="1">
    <citation type="journal article" date="2015" name="Stand. Genomic Sci.">
        <title>Genomic Encyclopedia of Bacterial and Archaeal Type Strains, Phase III: the genomes of soil and plant-associated and newly described type strains.</title>
        <authorList>
            <person name="Whitman W.B."/>
            <person name="Woyke T."/>
            <person name="Klenk H.P."/>
            <person name="Zhou Y."/>
            <person name="Lilburn T.G."/>
            <person name="Beck B.J."/>
            <person name="De Vos P."/>
            <person name="Vandamme P."/>
            <person name="Eisen J.A."/>
            <person name="Garrity G."/>
            <person name="Hugenholtz P."/>
            <person name="Kyrpides N.C."/>
        </authorList>
    </citation>
    <scope>NUCLEOTIDE SEQUENCE [LARGE SCALE GENOMIC DNA]</scope>
    <source>
        <strain evidence="1 3">P5626</strain>
    </source>
</reference>
<reference evidence="1" key="3">
    <citation type="submission" date="2019-03" db="EMBL/GenBank/DDBJ databases">
        <authorList>
            <person name="Whitman W."/>
            <person name="Huntemann M."/>
            <person name="Clum A."/>
            <person name="Pillay M."/>
            <person name="Palaniappan K."/>
            <person name="Varghese N."/>
            <person name="Mikhailova N."/>
            <person name="Stamatis D."/>
            <person name="Reddy T."/>
            <person name="Daum C."/>
            <person name="Shapiro N."/>
            <person name="Ivanova N."/>
            <person name="Kyrpides N."/>
            <person name="Woyke T."/>
        </authorList>
    </citation>
    <scope>NUCLEOTIDE SEQUENCE</scope>
    <source>
        <strain evidence="1">P5626</strain>
    </source>
</reference>
<sequence length="94" mass="10884">MQKENQKASHQDVVPSVVHFLSDLWFEGDFKKQPLYLQEIFEFMLETEFGNDQELRQKMLSCIRTSRNLAQTLSPFTDEQIQQAFLAVGASKAT</sequence>
<proteinExistence type="predicted"/>
<organism evidence="2 4">
    <name type="scientific">Flavobacterium circumlabens</name>
    <dbReference type="NCBI Taxonomy" id="2133765"/>
    <lineage>
        <taxon>Bacteria</taxon>
        <taxon>Pseudomonadati</taxon>
        <taxon>Bacteroidota</taxon>
        <taxon>Flavobacteriia</taxon>
        <taxon>Flavobacteriales</taxon>
        <taxon>Flavobacteriaceae</taxon>
        <taxon>Flavobacterium</taxon>
    </lineage>
</organism>
<accession>A0A4Y7UBS2</accession>
<evidence type="ECO:0000313" key="3">
    <source>
        <dbReference type="Proteomes" id="UP000295270"/>
    </source>
</evidence>
<comment type="caution">
    <text evidence="2">The sequence shown here is derived from an EMBL/GenBank/DDBJ whole genome shotgun (WGS) entry which is preliminary data.</text>
</comment>
<evidence type="ECO:0000313" key="1">
    <source>
        <dbReference type="EMBL" id="TCN57599.1"/>
    </source>
</evidence>
<dbReference type="RefSeq" id="WP_132036136.1">
    <property type="nucleotide sequence ID" value="NZ_QWDN01000004.1"/>
</dbReference>
<dbReference type="Proteomes" id="UP000298340">
    <property type="component" value="Unassembled WGS sequence"/>
</dbReference>
<evidence type="ECO:0000313" key="4">
    <source>
        <dbReference type="Proteomes" id="UP000298340"/>
    </source>
</evidence>
<reference evidence="2 4" key="2">
    <citation type="journal article" date="2018" name="Syst. Appl. Microbiol.">
        <title>Flavobacterium circumlabens sp. nov. and Flavobacterium cupreum sp. nov., two psychrotrophic species isolated from Antarctic environmental samples.</title>
        <authorList>
            <person name="Kralova S."/>
            <person name="Busse H.J."/>
            <person name="Svec P."/>
            <person name="Maslanova I."/>
            <person name="Stankova E."/>
            <person name="Bartak M."/>
            <person name="Sedlacek I."/>
        </authorList>
    </citation>
    <scope>NUCLEOTIDE SEQUENCE [LARGE SCALE GENOMIC DNA]</scope>
    <source>
        <strain evidence="2 4">CCM 8828</strain>
    </source>
</reference>
<dbReference type="OrthoDB" id="1370770at2"/>
<gene>
    <name evidence="2" type="ORF">D0809_13525</name>
    <name evidence="1" type="ORF">EV142_104259</name>
</gene>